<dbReference type="AlphaFoldDB" id="A0A0D0VVG1"/>
<evidence type="ECO:0000313" key="2">
    <source>
        <dbReference type="EMBL" id="KIR64743.1"/>
    </source>
</evidence>
<feature type="region of interest" description="Disordered" evidence="1">
    <location>
        <begin position="1"/>
        <end position="22"/>
    </location>
</feature>
<accession>A0A0D0VVG1</accession>
<proteinExistence type="predicted"/>
<comment type="caution">
    <text evidence="2">The sequence shown here is derived from an EMBL/GenBank/DDBJ whole genome shotgun (WGS) entry which is preliminary data.</text>
</comment>
<evidence type="ECO:0000256" key="1">
    <source>
        <dbReference type="SAM" id="MobiDB-lite"/>
    </source>
</evidence>
<reference evidence="2 3" key="1">
    <citation type="submission" date="2015-01" db="EMBL/GenBank/DDBJ databases">
        <title>Sequencing and annotation of Micromonospora carbonacea strain JXNU-1 genome.</title>
        <authorList>
            <person name="Long Z."/>
            <person name="Huang Y."/>
            <person name="Jiang Y."/>
        </authorList>
    </citation>
    <scope>NUCLEOTIDE SEQUENCE [LARGE SCALE GENOMIC DNA]</scope>
    <source>
        <strain evidence="2 3">JXNU-1</strain>
    </source>
</reference>
<gene>
    <name evidence="2" type="ORF">TK50_03750</name>
</gene>
<dbReference type="PATRIC" id="fig|47853.6.peg.803"/>
<keyword evidence="3" id="KW-1185">Reference proteome</keyword>
<protein>
    <submittedName>
        <fullName evidence="2">Uncharacterized protein</fullName>
    </submittedName>
</protein>
<dbReference type="Proteomes" id="UP000032254">
    <property type="component" value="Unassembled WGS sequence"/>
</dbReference>
<dbReference type="EMBL" id="JXSX01000001">
    <property type="protein sequence ID" value="KIR64743.1"/>
    <property type="molecule type" value="Genomic_DNA"/>
</dbReference>
<organism evidence="2 3">
    <name type="scientific">Micromonospora haikouensis</name>
    <dbReference type="NCBI Taxonomy" id="686309"/>
    <lineage>
        <taxon>Bacteria</taxon>
        <taxon>Bacillati</taxon>
        <taxon>Actinomycetota</taxon>
        <taxon>Actinomycetes</taxon>
        <taxon>Micromonosporales</taxon>
        <taxon>Micromonosporaceae</taxon>
        <taxon>Micromonospora</taxon>
    </lineage>
</organism>
<sequence>MTEPTPGTAKKAKAAPDARPAFAPKVTEKGRLDHSACGHPRTLAGRSACRANHAKAAEAAK</sequence>
<name>A0A0D0VVG1_9ACTN</name>
<dbReference type="RefSeq" id="WP_043961480.1">
    <property type="nucleotide sequence ID" value="NZ_JXSX01000001.1"/>
</dbReference>
<evidence type="ECO:0000313" key="3">
    <source>
        <dbReference type="Proteomes" id="UP000032254"/>
    </source>
</evidence>
<dbReference type="GeneID" id="301303284"/>